<dbReference type="eggNOG" id="COG2127">
    <property type="taxonomic scope" value="Bacteria"/>
</dbReference>
<name>M4VBJ3_9BACT</name>
<accession>M4VBJ3</accession>
<dbReference type="Proteomes" id="UP000012040">
    <property type="component" value="Chromosome"/>
</dbReference>
<dbReference type="SUPFAM" id="SSF54736">
    <property type="entry name" value="ClpS-like"/>
    <property type="match status" value="1"/>
</dbReference>
<dbReference type="GO" id="GO:0030163">
    <property type="term" value="P:protein catabolic process"/>
    <property type="evidence" value="ECO:0007669"/>
    <property type="project" value="InterPro"/>
</dbReference>
<gene>
    <name evidence="1" type="primary">clpS</name>
    <name evidence="3" type="ORF">A11Q_1639</name>
</gene>
<dbReference type="AlphaFoldDB" id="M4VBJ3"/>
<evidence type="ECO:0000256" key="1">
    <source>
        <dbReference type="HAMAP-Rule" id="MF_00302"/>
    </source>
</evidence>
<dbReference type="InterPro" id="IPR014719">
    <property type="entry name" value="Ribosomal_bL12_C/ClpS-like"/>
</dbReference>
<evidence type="ECO:0000313" key="3">
    <source>
        <dbReference type="EMBL" id="AGH95855.1"/>
    </source>
</evidence>
<dbReference type="HAMAP" id="MF_00302">
    <property type="entry name" value="ClpS"/>
    <property type="match status" value="1"/>
</dbReference>
<dbReference type="RefSeq" id="WP_015470345.1">
    <property type="nucleotide sequence ID" value="NC_020813.1"/>
</dbReference>
<keyword evidence="4" id="KW-1185">Reference proteome</keyword>
<feature type="domain" description="Adaptor protein ClpS core" evidence="2">
    <location>
        <begin position="20"/>
        <end position="98"/>
    </location>
</feature>
<evidence type="ECO:0000313" key="4">
    <source>
        <dbReference type="Proteomes" id="UP000012040"/>
    </source>
</evidence>
<dbReference type="KEGG" id="bex:A11Q_1639"/>
<dbReference type="GO" id="GO:0006508">
    <property type="term" value="P:proteolysis"/>
    <property type="evidence" value="ECO:0007669"/>
    <property type="project" value="UniProtKB-UniRule"/>
</dbReference>
<proteinExistence type="inferred from homology"/>
<dbReference type="HOGENOM" id="CLU_134358_1_0_7"/>
<dbReference type="Pfam" id="PF02617">
    <property type="entry name" value="ClpS"/>
    <property type="match status" value="1"/>
</dbReference>
<dbReference type="InterPro" id="IPR003769">
    <property type="entry name" value="ClpS_core"/>
</dbReference>
<comment type="function">
    <text evidence="1">Involved in the modulation of the specificity of the ClpAP-mediated ATP-dependent protein degradation.</text>
</comment>
<dbReference type="PATRIC" id="fig|1184267.3.peg.1660"/>
<dbReference type="PANTHER" id="PTHR33473:SF19">
    <property type="entry name" value="ATP-DEPENDENT CLP PROTEASE ADAPTER PROTEIN CLPS"/>
    <property type="match status" value="1"/>
</dbReference>
<reference evidence="3 4" key="1">
    <citation type="journal article" date="2013" name="ISME J.">
        <title>By their genes ye shall know them: genomic signatures of predatory bacteria.</title>
        <authorList>
            <person name="Pasternak Z."/>
            <person name="Pietrokovski S."/>
            <person name="Rotem O."/>
            <person name="Gophna U."/>
            <person name="Lurie-Weinberger M.N."/>
            <person name="Jurkevitch E."/>
        </authorList>
    </citation>
    <scope>NUCLEOTIDE SEQUENCE [LARGE SCALE GENOMIC DNA]</scope>
    <source>
        <strain evidence="3 4">JSS</strain>
    </source>
</reference>
<sequence>MSNRPSDHTSLDLDMESLTQEPKLYRVLLHNDDYTPMDFVIFVLKKFFTKSEDEAFKIMLDVHNKGVGLAGVYSFEVAETKVMQVNQFSKNNQHPLKTSMEEED</sequence>
<comment type="similarity">
    <text evidence="1">Belongs to the ClpS family.</text>
</comment>
<comment type="subunit">
    <text evidence="1">Binds to the N-terminal domain of the chaperone ClpA.</text>
</comment>
<organism evidence="3 4">
    <name type="scientific">Pseudobdellovibrio exovorus JSS</name>
    <dbReference type="NCBI Taxonomy" id="1184267"/>
    <lineage>
        <taxon>Bacteria</taxon>
        <taxon>Pseudomonadati</taxon>
        <taxon>Bdellovibrionota</taxon>
        <taxon>Bdellovibrionia</taxon>
        <taxon>Bdellovibrionales</taxon>
        <taxon>Pseudobdellovibrionaceae</taxon>
        <taxon>Pseudobdellovibrio</taxon>
    </lineage>
</organism>
<dbReference type="OrthoDB" id="5295379at2"/>
<dbReference type="STRING" id="1184267.A11Q_1639"/>
<dbReference type="EMBL" id="CP003537">
    <property type="protein sequence ID" value="AGH95855.1"/>
    <property type="molecule type" value="Genomic_DNA"/>
</dbReference>
<dbReference type="Gene3D" id="3.30.1390.10">
    <property type="match status" value="1"/>
</dbReference>
<dbReference type="FunFam" id="3.30.1390.10:FF:000002">
    <property type="entry name" value="ATP-dependent Clp protease adapter protein ClpS"/>
    <property type="match status" value="1"/>
</dbReference>
<protein>
    <recommendedName>
        <fullName evidence="1">ATP-dependent Clp protease adapter protein ClpS</fullName>
    </recommendedName>
</protein>
<dbReference type="PANTHER" id="PTHR33473">
    <property type="entry name" value="ATP-DEPENDENT CLP PROTEASE ADAPTER PROTEIN CLPS1, CHLOROPLASTIC"/>
    <property type="match status" value="1"/>
</dbReference>
<dbReference type="NCBIfam" id="NF000672">
    <property type="entry name" value="PRK00033.1-5"/>
    <property type="match status" value="1"/>
</dbReference>
<evidence type="ECO:0000259" key="2">
    <source>
        <dbReference type="Pfam" id="PF02617"/>
    </source>
</evidence>
<dbReference type="InterPro" id="IPR022935">
    <property type="entry name" value="ClpS"/>
</dbReference>